<dbReference type="Pfam" id="PF00180">
    <property type="entry name" value="Iso_dh"/>
    <property type="match status" value="1"/>
</dbReference>
<evidence type="ECO:0000256" key="3">
    <source>
        <dbReference type="ARBA" id="ARBA00007769"/>
    </source>
</evidence>
<organism evidence="10 11">
    <name type="scientific">Haematococcus lacustris</name>
    <name type="common">Green alga</name>
    <name type="synonym">Haematococcus pluvialis</name>
    <dbReference type="NCBI Taxonomy" id="44745"/>
    <lineage>
        <taxon>Eukaryota</taxon>
        <taxon>Viridiplantae</taxon>
        <taxon>Chlorophyta</taxon>
        <taxon>core chlorophytes</taxon>
        <taxon>Chlorophyceae</taxon>
        <taxon>CS clade</taxon>
        <taxon>Chlamydomonadales</taxon>
        <taxon>Haematococcaceae</taxon>
        <taxon>Haematococcus</taxon>
    </lineage>
</organism>
<comment type="cofactor">
    <cofactor evidence="2">
        <name>Mg(2+)</name>
        <dbReference type="ChEBI" id="CHEBI:18420"/>
    </cofactor>
</comment>
<proteinExistence type="inferred from homology"/>
<dbReference type="InterPro" id="IPR024084">
    <property type="entry name" value="IsoPropMal-DH-like_dom"/>
</dbReference>
<keyword evidence="4" id="KW-0479">Metal-binding</keyword>
<dbReference type="Gene3D" id="3.40.718.10">
    <property type="entry name" value="Isopropylmalate Dehydrogenase"/>
    <property type="match status" value="1"/>
</dbReference>
<dbReference type="GO" id="GO:0006099">
    <property type="term" value="P:tricarboxylic acid cycle"/>
    <property type="evidence" value="ECO:0007669"/>
    <property type="project" value="InterPro"/>
</dbReference>
<dbReference type="GO" id="GO:0051287">
    <property type="term" value="F:NAD binding"/>
    <property type="evidence" value="ECO:0007669"/>
    <property type="project" value="InterPro"/>
</dbReference>
<dbReference type="InterPro" id="IPR004434">
    <property type="entry name" value="Isocitrate_DH_NAD"/>
</dbReference>
<dbReference type="AlphaFoldDB" id="A0A699YEN3"/>
<evidence type="ECO:0000256" key="1">
    <source>
        <dbReference type="ARBA" id="ARBA00001936"/>
    </source>
</evidence>
<keyword evidence="8" id="KW-0520">NAD</keyword>
<dbReference type="FunFam" id="3.40.718.10:FF:000003">
    <property type="entry name" value="Isocitrate dehydrogenase [NAD] subunit, mitochondrial"/>
    <property type="match status" value="1"/>
</dbReference>
<sequence>MFSKASSLLQSAVLQASLPGCGLQQVAGLASKAGAFSATLFPGDGVGPEISSAVKQMIEAAKVPVTWDEQHINKTVDPRTNSMVTRENLDSVLKHKVGLKGPMATPIGKGFRSLNLTLRKELELYANVRPCFSLPGYKTRYDNVNLVTVRENTEGEYSGLEHEVITRKASSRVAEFAFKYAKDNNRQKVSAVHKANIMKKADGLFLECCREVAAKYPDITYDELIVDNACMQLVRDPGQFDVMLMPNLYGDIISDLCAGLIGGLGLTPSANVGMHGLCLGEAVHGTAPDIAGKDMANPTALALSACMMLRHVGHVDAADNIQQAVLAVIAEGKYRTRDLGGNASTSDFTKAVIDKLS</sequence>
<dbReference type="GO" id="GO:0004449">
    <property type="term" value="F:isocitrate dehydrogenase (NAD+) activity"/>
    <property type="evidence" value="ECO:0007669"/>
    <property type="project" value="TreeGrafter"/>
</dbReference>
<evidence type="ECO:0000256" key="2">
    <source>
        <dbReference type="ARBA" id="ARBA00001946"/>
    </source>
</evidence>
<evidence type="ECO:0000256" key="4">
    <source>
        <dbReference type="ARBA" id="ARBA00022723"/>
    </source>
</evidence>
<dbReference type="Proteomes" id="UP000485058">
    <property type="component" value="Unassembled WGS sequence"/>
</dbReference>
<name>A0A699YEN3_HAELA</name>
<keyword evidence="5" id="KW-0460">Magnesium</keyword>
<comment type="cofactor">
    <cofactor evidence="1">
        <name>Mn(2+)</name>
        <dbReference type="ChEBI" id="CHEBI:29035"/>
    </cofactor>
</comment>
<feature type="domain" description="Isopropylmalate dehydrogenase-like" evidence="9">
    <location>
        <begin position="37"/>
        <end position="352"/>
    </location>
</feature>
<dbReference type="PANTHER" id="PTHR11835">
    <property type="entry name" value="DECARBOXYLATING DEHYDROGENASES-ISOCITRATE, ISOPROPYLMALATE, TARTRATE"/>
    <property type="match status" value="1"/>
</dbReference>
<evidence type="ECO:0000259" key="9">
    <source>
        <dbReference type="SMART" id="SM01329"/>
    </source>
</evidence>
<evidence type="ECO:0000313" key="10">
    <source>
        <dbReference type="EMBL" id="GFH07891.1"/>
    </source>
</evidence>
<dbReference type="GO" id="GO:0000287">
    <property type="term" value="F:magnesium ion binding"/>
    <property type="evidence" value="ECO:0007669"/>
    <property type="project" value="InterPro"/>
</dbReference>
<keyword evidence="6" id="KW-0809">Transit peptide</keyword>
<evidence type="ECO:0000313" key="11">
    <source>
        <dbReference type="Proteomes" id="UP000485058"/>
    </source>
</evidence>
<keyword evidence="11" id="KW-1185">Reference proteome</keyword>
<dbReference type="PROSITE" id="PS00470">
    <property type="entry name" value="IDH_IMDH"/>
    <property type="match status" value="1"/>
</dbReference>
<dbReference type="SUPFAM" id="SSF53659">
    <property type="entry name" value="Isocitrate/Isopropylmalate dehydrogenase-like"/>
    <property type="match status" value="1"/>
</dbReference>
<comment type="similarity">
    <text evidence="3">Belongs to the isocitrate and isopropylmalate dehydrogenases family.</text>
</comment>
<accession>A0A699YEN3</accession>
<dbReference type="SMART" id="SM01329">
    <property type="entry name" value="Iso_dh"/>
    <property type="match status" value="1"/>
</dbReference>
<dbReference type="GO" id="GO:0006102">
    <property type="term" value="P:isocitrate metabolic process"/>
    <property type="evidence" value="ECO:0007669"/>
    <property type="project" value="TreeGrafter"/>
</dbReference>
<evidence type="ECO:0000256" key="8">
    <source>
        <dbReference type="ARBA" id="ARBA00023027"/>
    </source>
</evidence>
<protein>
    <submittedName>
        <fullName evidence="10">Isocitrate dehydrogenase [NAD] subunit, mitochondrial</fullName>
    </submittedName>
</protein>
<evidence type="ECO:0000256" key="7">
    <source>
        <dbReference type="ARBA" id="ARBA00023002"/>
    </source>
</evidence>
<gene>
    <name evidence="10" type="ORF">HaLaN_02763</name>
</gene>
<comment type="caution">
    <text evidence="10">The sequence shown here is derived from an EMBL/GenBank/DDBJ whole genome shotgun (WGS) entry which is preliminary data.</text>
</comment>
<dbReference type="NCBIfam" id="TIGR00175">
    <property type="entry name" value="mito_nad_idh"/>
    <property type="match status" value="1"/>
</dbReference>
<keyword evidence="7" id="KW-0560">Oxidoreductase</keyword>
<dbReference type="EMBL" id="BLLF01000123">
    <property type="protein sequence ID" value="GFH07891.1"/>
    <property type="molecule type" value="Genomic_DNA"/>
</dbReference>
<reference evidence="10 11" key="1">
    <citation type="submission" date="2020-02" db="EMBL/GenBank/DDBJ databases">
        <title>Draft genome sequence of Haematococcus lacustris strain NIES-144.</title>
        <authorList>
            <person name="Morimoto D."/>
            <person name="Nakagawa S."/>
            <person name="Yoshida T."/>
            <person name="Sawayama S."/>
        </authorList>
    </citation>
    <scope>NUCLEOTIDE SEQUENCE [LARGE SCALE GENOMIC DNA]</scope>
    <source>
        <strain evidence="10 11">NIES-144</strain>
    </source>
</reference>
<dbReference type="GO" id="GO:0005739">
    <property type="term" value="C:mitochondrion"/>
    <property type="evidence" value="ECO:0007669"/>
    <property type="project" value="TreeGrafter"/>
</dbReference>
<dbReference type="PANTHER" id="PTHR11835:SF34">
    <property type="entry name" value="ISOCITRATE DEHYDROGENASE [NAD] SUBUNIT ALPHA, MITOCHONDRIAL"/>
    <property type="match status" value="1"/>
</dbReference>
<evidence type="ECO:0000256" key="5">
    <source>
        <dbReference type="ARBA" id="ARBA00022842"/>
    </source>
</evidence>
<dbReference type="InterPro" id="IPR019818">
    <property type="entry name" value="IsoCit/isopropylmalate_DH_CS"/>
</dbReference>
<evidence type="ECO:0000256" key="6">
    <source>
        <dbReference type="ARBA" id="ARBA00022946"/>
    </source>
</evidence>